<dbReference type="AlphaFoldDB" id="A0A4Y9VQA7"/>
<dbReference type="EMBL" id="PQVH01000012">
    <property type="protein sequence ID" value="TFW70689.1"/>
    <property type="molecule type" value="Genomic_DNA"/>
</dbReference>
<accession>A0A4Y9VQA7</accession>
<comment type="caution">
    <text evidence="6">The sequence shown here is derived from an EMBL/GenBank/DDBJ whole genome shotgun (WGS) entry which is preliminary data.</text>
</comment>
<dbReference type="Pfam" id="PF07869">
    <property type="entry name" value="DUF1656"/>
    <property type="match status" value="1"/>
</dbReference>
<keyword evidence="7" id="KW-1185">Reference proteome</keyword>
<dbReference type="InterPro" id="IPR012451">
    <property type="entry name" value="DUF1656"/>
</dbReference>
<gene>
    <name evidence="6" type="ORF">C3Y98_09525</name>
</gene>
<evidence type="ECO:0000256" key="5">
    <source>
        <dbReference type="SAM" id="Phobius"/>
    </source>
</evidence>
<evidence type="ECO:0000313" key="7">
    <source>
        <dbReference type="Proteomes" id="UP000297706"/>
    </source>
</evidence>
<feature type="transmembrane region" description="Helical" evidence="5">
    <location>
        <begin position="12"/>
        <end position="34"/>
    </location>
</feature>
<evidence type="ECO:0000256" key="1">
    <source>
        <dbReference type="ARBA" id="ARBA00022475"/>
    </source>
</evidence>
<proteinExistence type="predicted"/>
<evidence type="ECO:0000313" key="6">
    <source>
        <dbReference type="EMBL" id="TFW70689.1"/>
    </source>
</evidence>
<reference evidence="6 7" key="1">
    <citation type="submission" date="2018-02" db="EMBL/GenBank/DDBJ databases">
        <title>A novel lanthanide dependent methylotroph, Methylotenera sp. La3113.</title>
        <authorList>
            <person name="Lv H."/>
            <person name="Tani A."/>
        </authorList>
    </citation>
    <scope>NUCLEOTIDE SEQUENCE [LARGE SCALE GENOMIC DNA]</scope>
    <source>
        <strain evidence="6 7">La3113</strain>
    </source>
</reference>
<feature type="transmembrane region" description="Helical" evidence="5">
    <location>
        <begin position="41"/>
        <end position="62"/>
    </location>
</feature>
<evidence type="ECO:0000256" key="3">
    <source>
        <dbReference type="ARBA" id="ARBA00022989"/>
    </source>
</evidence>
<dbReference type="Proteomes" id="UP000297706">
    <property type="component" value="Unassembled WGS sequence"/>
</dbReference>
<organism evidence="6 7">
    <name type="scientific">Methylotenera oryzisoli</name>
    <dbReference type="NCBI Taxonomy" id="2080758"/>
    <lineage>
        <taxon>Bacteria</taxon>
        <taxon>Pseudomonadati</taxon>
        <taxon>Pseudomonadota</taxon>
        <taxon>Betaproteobacteria</taxon>
        <taxon>Nitrosomonadales</taxon>
        <taxon>Methylophilaceae</taxon>
        <taxon>Methylotenera</taxon>
    </lineage>
</organism>
<sequence>MPVEVALLDALVPSLLFAFIAAGIASLILDWIFVRYEIYRYLWYPALFRLALFICLFAVLGLCIY</sequence>
<name>A0A4Y9VQA7_9PROT</name>
<keyword evidence="3 5" id="KW-1133">Transmembrane helix</keyword>
<keyword evidence="1" id="KW-1003">Cell membrane</keyword>
<keyword evidence="2 5" id="KW-0812">Transmembrane</keyword>
<keyword evidence="4 5" id="KW-0472">Membrane</keyword>
<dbReference type="OrthoDB" id="6080293at2"/>
<evidence type="ECO:0000256" key="2">
    <source>
        <dbReference type="ARBA" id="ARBA00022692"/>
    </source>
</evidence>
<evidence type="ECO:0000256" key="4">
    <source>
        <dbReference type="ARBA" id="ARBA00023136"/>
    </source>
</evidence>
<protein>
    <submittedName>
        <fullName evidence="6">DUF1656 domain-containing protein</fullName>
    </submittedName>
</protein>